<gene>
    <name evidence="2" type="ORF">OUZ56_020352</name>
</gene>
<proteinExistence type="predicted"/>
<dbReference type="EMBL" id="JAOYFB010000003">
    <property type="protein sequence ID" value="KAK4011239.1"/>
    <property type="molecule type" value="Genomic_DNA"/>
</dbReference>
<accession>A0ABQ9ZEI5</accession>
<name>A0ABQ9ZEI5_9CRUS</name>
<feature type="region of interest" description="Disordered" evidence="1">
    <location>
        <begin position="1"/>
        <end position="54"/>
    </location>
</feature>
<protein>
    <submittedName>
        <fullName evidence="2">Uncharacterized protein</fullName>
    </submittedName>
</protein>
<organism evidence="2 3">
    <name type="scientific">Daphnia magna</name>
    <dbReference type="NCBI Taxonomy" id="35525"/>
    <lineage>
        <taxon>Eukaryota</taxon>
        <taxon>Metazoa</taxon>
        <taxon>Ecdysozoa</taxon>
        <taxon>Arthropoda</taxon>
        <taxon>Crustacea</taxon>
        <taxon>Branchiopoda</taxon>
        <taxon>Diplostraca</taxon>
        <taxon>Cladocera</taxon>
        <taxon>Anomopoda</taxon>
        <taxon>Daphniidae</taxon>
        <taxon>Daphnia</taxon>
    </lineage>
</organism>
<evidence type="ECO:0000313" key="3">
    <source>
        <dbReference type="Proteomes" id="UP001234178"/>
    </source>
</evidence>
<sequence length="79" mass="9038">MVASRSGEQITAPPAASEASEEEEANPIRSSKGEQRTFAPHHHRHDGRQNERPIWRRYSTITSRRASYTLMAINVHLDR</sequence>
<evidence type="ECO:0000313" key="2">
    <source>
        <dbReference type="EMBL" id="KAK4011239.1"/>
    </source>
</evidence>
<evidence type="ECO:0000256" key="1">
    <source>
        <dbReference type="SAM" id="MobiDB-lite"/>
    </source>
</evidence>
<dbReference type="Proteomes" id="UP001234178">
    <property type="component" value="Unassembled WGS sequence"/>
</dbReference>
<reference evidence="2 3" key="1">
    <citation type="journal article" date="2023" name="Nucleic Acids Res.">
        <title>The hologenome of Daphnia magna reveals possible DNA methylation and microbiome-mediated evolution of the host genome.</title>
        <authorList>
            <person name="Chaturvedi A."/>
            <person name="Li X."/>
            <person name="Dhandapani V."/>
            <person name="Marshall H."/>
            <person name="Kissane S."/>
            <person name="Cuenca-Cambronero M."/>
            <person name="Asole G."/>
            <person name="Calvet F."/>
            <person name="Ruiz-Romero M."/>
            <person name="Marangio P."/>
            <person name="Guigo R."/>
            <person name="Rago D."/>
            <person name="Mirbahai L."/>
            <person name="Eastwood N."/>
            <person name="Colbourne J.K."/>
            <person name="Zhou J."/>
            <person name="Mallon E."/>
            <person name="Orsini L."/>
        </authorList>
    </citation>
    <scope>NUCLEOTIDE SEQUENCE [LARGE SCALE GENOMIC DNA]</scope>
    <source>
        <strain evidence="2">LRV0_1</strain>
    </source>
</reference>
<comment type="caution">
    <text evidence="2">The sequence shown here is derived from an EMBL/GenBank/DDBJ whole genome shotgun (WGS) entry which is preliminary data.</text>
</comment>
<keyword evidence="3" id="KW-1185">Reference proteome</keyword>